<accession>A0ABT5A7M0</accession>
<dbReference type="EMBL" id="JAQMTU010000078">
    <property type="protein sequence ID" value="MDB9487545.1"/>
    <property type="molecule type" value="Genomic_DNA"/>
</dbReference>
<protein>
    <submittedName>
        <fullName evidence="1">Uncharacterized protein</fullName>
    </submittedName>
</protein>
<dbReference type="RefSeq" id="WP_271805728.1">
    <property type="nucleotide sequence ID" value="NZ_JAQMTU010000078.1"/>
</dbReference>
<keyword evidence="2" id="KW-1185">Reference proteome</keyword>
<organism evidence="1 2">
    <name type="scientific">Dolichospermum circinale CS-537/01</name>
    <dbReference type="NCBI Taxonomy" id="3021739"/>
    <lineage>
        <taxon>Bacteria</taxon>
        <taxon>Bacillati</taxon>
        <taxon>Cyanobacteriota</taxon>
        <taxon>Cyanophyceae</taxon>
        <taxon>Nostocales</taxon>
        <taxon>Aphanizomenonaceae</taxon>
        <taxon>Dolichospermum</taxon>
        <taxon>Dolichospermum circinale</taxon>
    </lineage>
</organism>
<sequence length="92" mass="11396">MKKYRIDDEIIFPCWWPQEDRYESQELKKINKKNRIWVEEIVKIFGEIHYTEKYSLMSRNKLKKLKLWIERPKAPSILKKNIEFTSVFAFRS</sequence>
<gene>
    <name evidence="1" type="ORF">PN492_13475</name>
</gene>
<comment type="caution">
    <text evidence="1">The sequence shown here is derived from an EMBL/GenBank/DDBJ whole genome shotgun (WGS) entry which is preliminary data.</text>
</comment>
<name>A0ABT5A7M0_9CYAN</name>
<evidence type="ECO:0000313" key="1">
    <source>
        <dbReference type="EMBL" id="MDB9487545.1"/>
    </source>
</evidence>
<proteinExistence type="predicted"/>
<reference evidence="1 2" key="1">
    <citation type="submission" date="2023-01" db="EMBL/GenBank/DDBJ databases">
        <title>Genomes from the Australian National Cyanobacteria Reference Collection.</title>
        <authorList>
            <person name="Willis A."/>
            <person name="Lee E.M.F."/>
        </authorList>
    </citation>
    <scope>NUCLEOTIDE SEQUENCE [LARGE SCALE GENOMIC DNA]</scope>
    <source>
        <strain evidence="1 2">CS-537/01</strain>
    </source>
</reference>
<dbReference type="Proteomes" id="UP001212123">
    <property type="component" value="Unassembled WGS sequence"/>
</dbReference>
<evidence type="ECO:0000313" key="2">
    <source>
        <dbReference type="Proteomes" id="UP001212123"/>
    </source>
</evidence>